<accession>A0A815KGQ8</accession>
<reference evidence="3" key="1">
    <citation type="submission" date="2021-02" db="EMBL/GenBank/DDBJ databases">
        <authorList>
            <person name="Nowell W R."/>
        </authorList>
    </citation>
    <scope>NUCLEOTIDE SEQUENCE</scope>
</reference>
<feature type="compositionally biased region" description="Low complexity" evidence="1">
    <location>
        <begin position="38"/>
        <end position="55"/>
    </location>
</feature>
<dbReference type="AlphaFoldDB" id="A0A815KGQ8"/>
<evidence type="ECO:0000313" key="3">
    <source>
        <dbReference type="EMBL" id="CAF1389606.1"/>
    </source>
</evidence>
<dbReference type="CDD" id="cd23507">
    <property type="entry name" value="hydrophobin_I"/>
    <property type="match status" value="1"/>
</dbReference>
<gene>
    <name evidence="3" type="ORF">JYZ213_LOCUS37129</name>
</gene>
<feature type="chain" id="PRO_5032608414" description="Hydrophobin" evidence="2">
    <location>
        <begin position="22"/>
        <end position="174"/>
    </location>
</feature>
<proteinExistence type="predicted"/>
<feature type="region of interest" description="Disordered" evidence="1">
    <location>
        <begin position="97"/>
        <end position="116"/>
    </location>
</feature>
<evidence type="ECO:0008006" key="5">
    <source>
        <dbReference type="Google" id="ProtNLM"/>
    </source>
</evidence>
<protein>
    <recommendedName>
        <fullName evidence="5">Hydrophobin</fullName>
    </recommendedName>
</protein>
<feature type="signal peptide" evidence="2">
    <location>
        <begin position="1"/>
        <end position="21"/>
    </location>
</feature>
<feature type="region of interest" description="Disordered" evidence="1">
    <location>
        <begin position="25"/>
        <end position="55"/>
    </location>
</feature>
<keyword evidence="2" id="KW-0732">Signal</keyword>
<evidence type="ECO:0000256" key="1">
    <source>
        <dbReference type="SAM" id="MobiDB-lite"/>
    </source>
</evidence>
<name>A0A815KGQ8_9BILA</name>
<dbReference type="InterPro" id="IPR001338">
    <property type="entry name" value="Class_I_Hydrophobin"/>
</dbReference>
<evidence type="ECO:0000313" key="4">
    <source>
        <dbReference type="Proteomes" id="UP000663845"/>
    </source>
</evidence>
<dbReference type="EMBL" id="CAJNOG010000963">
    <property type="protein sequence ID" value="CAF1389606.1"/>
    <property type="molecule type" value="Genomic_DNA"/>
</dbReference>
<comment type="caution">
    <text evidence="3">The sequence shown here is derived from an EMBL/GenBank/DDBJ whole genome shotgun (WGS) entry which is preliminary data.</text>
</comment>
<sequence>MEMSKCLCVLIIAVIVIAANASPVRERRNGGSSGCKDNGQGSNGNSNGQNSNGWNGQPYTISKGNYYFTNQQTNITNIQNKCNNGETYCCNNVASSNSNTNGRRKRTSGSSIGNLFGSSSNSNQVACDQAAEGGSNGDQYTGCDASQSCCQGNSGSALVDLQCSSVSTSSSPSS</sequence>
<dbReference type="Proteomes" id="UP000663845">
    <property type="component" value="Unassembled WGS sequence"/>
</dbReference>
<evidence type="ECO:0000256" key="2">
    <source>
        <dbReference type="SAM" id="SignalP"/>
    </source>
</evidence>
<dbReference type="Pfam" id="PF01185">
    <property type="entry name" value="Hydrophobin"/>
    <property type="match status" value="1"/>
</dbReference>
<organism evidence="3 4">
    <name type="scientific">Adineta steineri</name>
    <dbReference type="NCBI Taxonomy" id="433720"/>
    <lineage>
        <taxon>Eukaryota</taxon>
        <taxon>Metazoa</taxon>
        <taxon>Spiralia</taxon>
        <taxon>Gnathifera</taxon>
        <taxon>Rotifera</taxon>
        <taxon>Eurotatoria</taxon>
        <taxon>Bdelloidea</taxon>
        <taxon>Adinetida</taxon>
        <taxon>Adinetidae</taxon>
        <taxon>Adineta</taxon>
    </lineage>
</organism>